<name>A0ABC8UYB1_9AQUA</name>
<dbReference type="PROSITE" id="PS50181">
    <property type="entry name" value="FBOX"/>
    <property type="match status" value="1"/>
</dbReference>
<evidence type="ECO:0000259" key="1">
    <source>
        <dbReference type="PROSITE" id="PS50181"/>
    </source>
</evidence>
<protein>
    <recommendedName>
        <fullName evidence="1">F-box domain-containing protein</fullName>
    </recommendedName>
</protein>
<dbReference type="AlphaFoldDB" id="A0ABC8UYB1"/>
<keyword evidence="3" id="KW-1185">Reference proteome</keyword>
<dbReference type="Pfam" id="PF00646">
    <property type="entry name" value="F-box"/>
    <property type="match status" value="1"/>
</dbReference>
<evidence type="ECO:0000313" key="3">
    <source>
        <dbReference type="Proteomes" id="UP001642360"/>
    </source>
</evidence>
<comment type="caution">
    <text evidence="2">The sequence shown here is derived from an EMBL/GenBank/DDBJ whole genome shotgun (WGS) entry which is preliminary data.</text>
</comment>
<dbReference type="SUPFAM" id="SSF50965">
    <property type="entry name" value="Galactose oxidase, central domain"/>
    <property type="match status" value="1"/>
</dbReference>
<dbReference type="CDD" id="cd22157">
    <property type="entry name" value="F-box_AtFBW1-like"/>
    <property type="match status" value="1"/>
</dbReference>
<gene>
    <name evidence="2" type="ORF">ILEXP_LOCUS56566</name>
</gene>
<dbReference type="InterPro" id="IPR050796">
    <property type="entry name" value="SCF_F-box_component"/>
</dbReference>
<proteinExistence type="predicted"/>
<dbReference type="EMBL" id="CAUOFW020009501">
    <property type="protein sequence ID" value="CAK9186088.1"/>
    <property type="molecule type" value="Genomic_DNA"/>
</dbReference>
<dbReference type="SMART" id="SM00256">
    <property type="entry name" value="FBOX"/>
    <property type="match status" value="1"/>
</dbReference>
<dbReference type="InterPro" id="IPR006527">
    <property type="entry name" value="F-box-assoc_dom_typ1"/>
</dbReference>
<dbReference type="NCBIfam" id="TIGR01640">
    <property type="entry name" value="F_box_assoc_1"/>
    <property type="match status" value="1"/>
</dbReference>
<dbReference type="InterPro" id="IPR001810">
    <property type="entry name" value="F-box_dom"/>
</dbReference>
<dbReference type="SUPFAM" id="SSF81383">
    <property type="entry name" value="F-box domain"/>
    <property type="match status" value="1"/>
</dbReference>
<dbReference type="Pfam" id="PF07734">
    <property type="entry name" value="FBA_1"/>
    <property type="match status" value="1"/>
</dbReference>
<dbReference type="InterPro" id="IPR036047">
    <property type="entry name" value="F-box-like_dom_sf"/>
</dbReference>
<dbReference type="PANTHER" id="PTHR31672:SF13">
    <property type="entry name" value="F-BOX PROTEIN CPR30-LIKE"/>
    <property type="match status" value="1"/>
</dbReference>
<dbReference type="InterPro" id="IPR011043">
    <property type="entry name" value="Gal_Oxase/kelch_b-propeller"/>
</dbReference>
<evidence type="ECO:0000313" key="2">
    <source>
        <dbReference type="EMBL" id="CAK9186088.1"/>
    </source>
</evidence>
<sequence length="384" mass="44948">MASCFLPEDLVIEILTRLPVKSLMRFKCICKTWNAFTRNLSFIDMHLNRNTSNDLNHHHLIKHFDMKVNRFNLFPNESLGVRPQNVILSLQLHGAAFKVLGPCNGILCLHGSSVSKKKYFHIILWNPATREYRVLPTSNFGFPPYKLARECYIGYGFDHKTKDYKVVQLLGFRRRNERKKDEVRAKVYSFNADSWRPTHVKLPYFTTRYPGCTLYVNGEIHWSGFCEGDPIIISFDIGSEECRVTPMPVYSEREDNPLSKYYKREEHTLSMLDGSLAVIFYFFGMVGKLFEVWTMEKIGAGQQPWTRKFVIDLCPYPYRPLGFWNDNQLLLYKLRRPGGDLILYDTCTKRLKDLQLHVFPFGFQVLPYKESLVSVKKDSYQVEN</sequence>
<dbReference type="PANTHER" id="PTHR31672">
    <property type="entry name" value="BNACNNG10540D PROTEIN"/>
    <property type="match status" value="1"/>
</dbReference>
<accession>A0ABC8UYB1</accession>
<reference evidence="2 3" key="1">
    <citation type="submission" date="2024-02" db="EMBL/GenBank/DDBJ databases">
        <authorList>
            <person name="Vignale AGUSTIN F."/>
            <person name="Sosa J E."/>
            <person name="Modenutti C."/>
        </authorList>
    </citation>
    <scope>NUCLEOTIDE SEQUENCE [LARGE SCALE GENOMIC DNA]</scope>
</reference>
<dbReference type="Gene3D" id="1.20.1280.50">
    <property type="match status" value="1"/>
</dbReference>
<feature type="domain" description="F-box" evidence="1">
    <location>
        <begin position="1"/>
        <end position="45"/>
    </location>
</feature>
<dbReference type="InterPro" id="IPR017451">
    <property type="entry name" value="F-box-assoc_interact_dom"/>
</dbReference>
<organism evidence="2 3">
    <name type="scientific">Ilex paraguariensis</name>
    <name type="common">yerba mate</name>
    <dbReference type="NCBI Taxonomy" id="185542"/>
    <lineage>
        <taxon>Eukaryota</taxon>
        <taxon>Viridiplantae</taxon>
        <taxon>Streptophyta</taxon>
        <taxon>Embryophyta</taxon>
        <taxon>Tracheophyta</taxon>
        <taxon>Spermatophyta</taxon>
        <taxon>Magnoliopsida</taxon>
        <taxon>eudicotyledons</taxon>
        <taxon>Gunneridae</taxon>
        <taxon>Pentapetalae</taxon>
        <taxon>asterids</taxon>
        <taxon>campanulids</taxon>
        <taxon>Aquifoliales</taxon>
        <taxon>Aquifoliaceae</taxon>
        <taxon>Ilex</taxon>
    </lineage>
</organism>
<dbReference type="Proteomes" id="UP001642360">
    <property type="component" value="Unassembled WGS sequence"/>
</dbReference>